<dbReference type="GO" id="GO:0016788">
    <property type="term" value="F:hydrolase activity, acting on ester bonds"/>
    <property type="evidence" value="ECO:0007669"/>
    <property type="project" value="InterPro"/>
</dbReference>
<dbReference type="CDD" id="cd01846">
    <property type="entry name" value="fatty_acyltransferase_like"/>
    <property type="match status" value="1"/>
</dbReference>
<evidence type="ECO:0000256" key="1">
    <source>
        <dbReference type="ARBA" id="ARBA00022729"/>
    </source>
</evidence>
<gene>
    <name evidence="3" type="ORF">Moror_7764</name>
</gene>
<dbReference type="EMBL" id="AWSO01000467">
    <property type="protein sequence ID" value="ESK90175.1"/>
    <property type="molecule type" value="Genomic_DNA"/>
</dbReference>
<dbReference type="SUPFAM" id="SSF52266">
    <property type="entry name" value="SGNH hydrolase"/>
    <property type="match status" value="1"/>
</dbReference>
<dbReference type="OrthoDB" id="1600564at2759"/>
<dbReference type="HOGENOM" id="CLU_015101_4_2_1"/>
<accession>V2XCH8</accession>
<keyword evidence="1 2" id="KW-0732">Signal</keyword>
<dbReference type="InterPro" id="IPR036514">
    <property type="entry name" value="SGNH_hydro_sf"/>
</dbReference>
<protein>
    <submittedName>
        <fullName evidence="3">Carbohydrate esterase family 16 protein</fullName>
    </submittedName>
</protein>
<evidence type="ECO:0000313" key="4">
    <source>
        <dbReference type="Proteomes" id="UP000017559"/>
    </source>
</evidence>
<dbReference type="InterPro" id="IPR050592">
    <property type="entry name" value="GDSL_lipolytic_enzyme"/>
</dbReference>
<evidence type="ECO:0000313" key="3">
    <source>
        <dbReference type="EMBL" id="ESK90175.1"/>
    </source>
</evidence>
<proteinExistence type="predicted"/>
<comment type="caution">
    <text evidence="3">The sequence shown here is derived from an EMBL/GenBank/DDBJ whole genome shotgun (WGS) entry which is preliminary data.</text>
</comment>
<feature type="chain" id="PRO_5004712140" evidence="2">
    <location>
        <begin position="19"/>
        <end position="303"/>
    </location>
</feature>
<reference evidence="3 4" key="1">
    <citation type="journal article" date="2014" name="BMC Genomics">
        <title>Genome and secretome analysis of the hemibiotrophic fungal pathogen, Moniliophthora roreri, which causes frosty pod rot disease of cacao: mechanisms of the biotrophic and necrotrophic phases.</title>
        <authorList>
            <person name="Meinhardt L.W."/>
            <person name="Costa G.G.L."/>
            <person name="Thomazella D.P.T."/>
            <person name="Teixeira P.J.P.L."/>
            <person name="Carazzolle M.F."/>
            <person name="Schuster S.C."/>
            <person name="Carlson J.E."/>
            <person name="Guiltinan M.J."/>
            <person name="Mieczkowski P."/>
            <person name="Farmer A."/>
            <person name="Ramaraj T."/>
            <person name="Crozier J."/>
            <person name="Davis R.E."/>
            <person name="Shao J."/>
            <person name="Melnick R.L."/>
            <person name="Pereira G.A.G."/>
            <person name="Bailey B.A."/>
        </authorList>
    </citation>
    <scope>NUCLEOTIDE SEQUENCE [LARGE SCALE GENOMIC DNA]</scope>
    <source>
        <strain evidence="3 4">MCA 2997</strain>
    </source>
</reference>
<dbReference type="Gene3D" id="3.40.50.1110">
    <property type="entry name" value="SGNH hydrolase"/>
    <property type="match status" value="1"/>
</dbReference>
<feature type="signal peptide" evidence="2">
    <location>
        <begin position="1"/>
        <end position="18"/>
    </location>
</feature>
<dbReference type="AlphaFoldDB" id="V2XCH8"/>
<dbReference type="Proteomes" id="UP000017559">
    <property type="component" value="Unassembled WGS sequence"/>
</dbReference>
<sequence>MFKSPLFALIGLAAAVSAQEANFWFSFGDSYTQTGFEINGTAPAPGNPLGNPDYPGWTATGGENWVDYDTTVYNKSLVLTYNFAYGGATIDANLVPPYEPTVRSLTDQVNIFLGSAVAEQPESAPWTSENALFSIWIGINDIGNSWYLGGDRDAFSDTLLDAEFALVQQLVSSLISQLYSDDVGARNFLWVNVPPVQRTPAVLSSSDTNSQELEKSVIEGFNSKLETKIEAFKANNSDISTYLYDSYAGFTKILDDPTSYGFRDATTYGEGEDIFWGNDYHPSSYAHKYLAEDVAEVLADTIW</sequence>
<dbReference type="PANTHER" id="PTHR45642:SF139">
    <property type="entry name" value="SGNH HYDROLASE-TYPE ESTERASE DOMAIN-CONTAINING PROTEIN"/>
    <property type="match status" value="1"/>
</dbReference>
<dbReference type="InterPro" id="IPR001087">
    <property type="entry name" value="GDSL"/>
</dbReference>
<organism evidence="3 4">
    <name type="scientific">Moniliophthora roreri (strain MCA 2997)</name>
    <name type="common">Cocoa frosty pod rot fungus</name>
    <name type="synonym">Crinipellis roreri</name>
    <dbReference type="NCBI Taxonomy" id="1381753"/>
    <lineage>
        <taxon>Eukaryota</taxon>
        <taxon>Fungi</taxon>
        <taxon>Dikarya</taxon>
        <taxon>Basidiomycota</taxon>
        <taxon>Agaricomycotina</taxon>
        <taxon>Agaricomycetes</taxon>
        <taxon>Agaricomycetidae</taxon>
        <taxon>Agaricales</taxon>
        <taxon>Marasmiineae</taxon>
        <taxon>Marasmiaceae</taxon>
        <taxon>Moniliophthora</taxon>
    </lineage>
</organism>
<dbReference type="Pfam" id="PF00657">
    <property type="entry name" value="Lipase_GDSL"/>
    <property type="match status" value="1"/>
</dbReference>
<dbReference type="KEGG" id="mrr:Moror_7764"/>
<keyword evidence="4" id="KW-1185">Reference proteome</keyword>
<name>V2XCH8_MONRO</name>
<dbReference type="PANTHER" id="PTHR45642">
    <property type="entry name" value="GDSL ESTERASE/LIPASE EXL3"/>
    <property type="match status" value="1"/>
</dbReference>
<evidence type="ECO:0000256" key="2">
    <source>
        <dbReference type="SAM" id="SignalP"/>
    </source>
</evidence>